<keyword evidence="1" id="KW-0472">Membrane</keyword>
<organism evidence="2 3">
    <name type="scientific">Candidatus Doudnabacteria bacterium RIFCSPHIGHO2_12_FULL_48_16</name>
    <dbReference type="NCBI Taxonomy" id="1817838"/>
    <lineage>
        <taxon>Bacteria</taxon>
        <taxon>Candidatus Doudnaibacteriota</taxon>
    </lineage>
</organism>
<dbReference type="InterPro" id="IPR025101">
    <property type="entry name" value="DUF4012"/>
</dbReference>
<proteinExistence type="predicted"/>
<reference evidence="2 3" key="1">
    <citation type="journal article" date="2016" name="Nat. Commun.">
        <title>Thousands of microbial genomes shed light on interconnected biogeochemical processes in an aquifer system.</title>
        <authorList>
            <person name="Anantharaman K."/>
            <person name="Brown C.T."/>
            <person name="Hug L.A."/>
            <person name="Sharon I."/>
            <person name="Castelle C.J."/>
            <person name="Probst A.J."/>
            <person name="Thomas B.C."/>
            <person name="Singh A."/>
            <person name="Wilkins M.J."/>
            <person name="Karaoz U."/>
            <person name="Brodie E.L."/>
            <person name="Williams K.H."/>
            <person name="Hubbard S.S."/>
            <person name="Banfield J.F."/>
        </authorList>
    </citation>
    <scope>NUCLEOTIDE SEQUENCE [LARGE SCALE GENOMIC DNA]</scope>
</reference>
<keyword evidence="1" id="KW-1133">Transmembrane helix</keyword>
<accession>A0A1F5PLQ9</accession>
<dbReference type="Proteomes" id="UP000177682">
    <property type="component" value="Unassembled WGS sequence"/>
</dbReference>
<evidence type="ECO:0000313" key="2">
    <source>
        <dbReference type="EMBL" id="OGE90846.1"/>
    </source>
</evidence>
<protein>
    <recommendedName>
        <fullName evidence="4">DUF4012 domain-containing protein</fullName>
    </recommendedName>
</protein>
<dbReference type="AlphaFoldDB" id="A0A1F5PLQ9"/>
<keyword evidence="1" id="KW-0812">Transmembrane</keyword>
<evidence type="ECO:0008006" key="4">
    <source>
        <dbReference type="Google" id="ProtNLM"/>
    </source>
</evidence>
<feature type="transmembrane region" description="Helical" evidence="1">
    <location>
        <begin position="44"/>
        <end position="67"/>
    </location>
</feature>
<sequence>MAIRHNKFDFTEFSRKSGHSSPVYSGLFRIAGISKKRKTRELNIWSIASFALAGIGLVLVLQSLSYLSAANNASTEILGAATSAYSQLSDAGDNLLNQNFHSAKGLFVSAQNNIRLAQEKLSGFALLRFLAPRAQSADHLLSGASNLAQAGDKLSQALALFEEFKISSEGAATEGMMEKISANRELLSQAKKLVDRASVQFNSVDAVPADYQDTLKAGKQQVKQLSSLLGQLIGLEDLYLGFCAAGPHTYLVVFQNYDEARATGGFIGTYGVLKITSGKINSFKISSVYDLDGQIIERIAAPGPFQPAIKNWGMRDANWFADFPTSASKLLHLFELGGETADGLIAATPQTFEQLLGLTGPIEMSQYNVTLTRENFQQTVQFQTSVDYDRALNQPKKFLADFAPVFLNRLSNLGQAQWLDLFQTLQNNLNQKQILLYSKTAPLQNRIESLGFAGKISQTEFDYLAIVNSNLGGTKTDLSVSQSANLASKILSDGSVLNTLTIDRDNRALENNKDFLRVLVPSGSQLVSAQGFDPYDFYRSESEGMKTDPDLAAWDQGKMNSDVFVRSESGKTEFSGWLETKAGERRSITLVYILPFKVNRVYSLLLQKQGGSKPFDFSQTVNASSKTIEWISDDSVKFINGVLFKSASASDDFWGMVIK</sequence>
<evidence type="ECO:0000313" key="3">
    <source>
        <dbReference type="Proteomes" id="UP000177682"/>
    </source>
</evidence>
<name>A0A1F5PLQ9_9BACT</name>
<dbReference type="EMBL" id="MFEY01000003">
    <property type="protein sequence ID" value="OGE90846.1"/>
    <property type="molecule type" value="Genomic_DNA"/>
</dbReference>
<evidence type="ECO:0000256" key="1">
    <source>
        <dbReference type="SAM" id="Phobius"/>
    </source>
</evidence>
<comment type="caution">
    <text evidence="2">The sequence shown here is derived from an EMBL/GenBank/DDBJ whole genome shotgun (WGS) entry which is preliminary data.</text>
</comment>
<dbReference type="Pfam" id="PF13196">
    <property type="entry name" value="DUF4012"/>
    <property type="match status" value="1"/>
</dbReference>
<gene>
    <name evidence="2" type="ORF">A3E29_01600</name>
</gene>